<dbReference type="Gene3D" id="2.130.10.10">
    <property type="entry name" value="YVTN repeat-like/Quinoprotein amine dehydrogenase"/>
    <property type="match status" value="1"/>
</dbReference>
<gene>
    <name evidence="4" type="ORF">PN497_08275</name>
</gene>
<comment type="caution">
    <text evidence="4">The sequence shown here is derived from an EMBL/GenBank/DDBJ whole genome shotgun (WGS) entry which is preliminary data.</text>
</comment>
<dbReference type="SMART" id="SM00320">
    <property type="entry name" value="WD40"/>
    <property type="match status" value="1"/>
</dbReference>
<evidence type="ECO:0000256" key="1">
    <source>
        <dbReference type="ARBA" id="ARBA00022574"/>
    </source>
</evidence>
<keyword evidence="1 3" id="KW-0853">WD repeat</keyword>
<feature type="repeat" description="WD" evidence="3">
    <location>
        <begin position="39"/>
        <end position="74"/>
    </location>
</feature>
<accession>A0ABT4ZQP3</accession>
<dbReference type="PANTHER" id="PTHR22847">
    <property type="entry name" value="WD40 REPEAT PROTEIN"/>
    <property type="match status" value="1"/>
</dbReference>
<dbReference type="RefSeq" id="WP_096565101.1">
    <property type="nucleotide sequence ID" value="NZ_JAQMTI010000101.1"/>
</dbReference>
<dbReference type="EMBL" id="JAQMTI010000101">
    <property type="protein sequence ID" value="MDB9441354.1"/>
    <property type="molecule type" value="Genomic_DNA"/>
</dbReference>
<dbReference type="PANTHER" id="PTHR22847:SF637">
    <property type="entry name" value="WD REPEAT DOMAIN 5B"/>
    <property type="match status" value="1"/>
</dbReference>
<dbReference type="InterPro" id="IPR001680">
    <property type="entry name" value="WD40_rpt"/>
</dbReference>
<dbReference type="PROSITE" id="PS50082">
    <property type="entry name" value="WD_REPEATS_2"/>
    <property type="match status" value="1"/>
</dbReference>
<evidence type="ECO:0000313" key="5">
    <source>
        <dbReference type="Proteomes" id="UP001211711"/>
    </source>
</evidence>
<dbReference type="Proteomes" id="UP001211711">
    <property type="component" value="Unassembled WGS sequence"/>
</dbReference>
<organism evidence="4 5">
    <name type="scientific">Sphaerospermopsis kisseleviana CS-549</name>
    <dbReference type="NCBI Taxonomy" id="3021783"/>
    <lineage>
        <taxon>Bacteria</taxon>
        <taxon>Bacillati</taxon>
        <taxon>Cyanobacteriota</taxon>
        <taxon>Cyanophyceae</taxon>
        <taxon>Nostocales</taxon>
        <taxon>Aphanizomenonaceae</taxon>
        <taxon>Sphaerospermopsis</taxon>
        <taxon>Sphaerospermopsis kisseleviana</taxon>
    </lineage>
</organism>
<reference evidence="4 5" key="1">
    <citation type="submission" date="2023-01" db="EMBL/GenBank/DDBJ databases">
        <title>Genomes from the Australian National Cyanobacteria Reference Collection.</title>
        <authorList>
            <person name="Willis A."/>
            <person name="Lee E.M.F."/>
        </authorList>
    </citation>
    <scope>NUCLEOTIDE SEQUENCE [LARGE SCALE GENOMIC DNA]</scope>
    <source>
        <strain evidence="4 5">CS-549</strain>
    </source>
</reference>
<keyword evidence="2" id="KW-0677">Repeat</keyword>
<dbReference type="Pfam" id="PF00400">
    <property type="entry name" value="WD40"/>
    <property type="match status" value="1"/>
</dbReference>
<evidence type="ECO:0000256" key="2">
    <source>
        <dbReference type="ARBA" id="ARBA00022737"/>
    </source>
</evidence>
<evidence type="ECO:0000313" key="4">
    <source>
        <dbReference type="EMBL" id="MDB9441354.1"/>
    </source>
</evidence>
<proteinExistence type="predicted"/>
<evidence type="ECO:0000256" key="3">
    <source>
        <dbReference type="PROSITE-ProRule" id="PRU00221"/>
    </source>
</evidence>
<name>A0ABT4ZQP3_9CYAN</name>
<keyword evidence="5" id="KW-1185">Reference proteome</keyword>
<dbReference type="InterPro" id="IPR015943">
    <property type="entry name" value="WD40/YVTN_repeat-like_dom_sf"/>
</dbReference>
<dbReference type="SUPFAM" id="SSF50978">
    <property type="entry name" value="WD40 repeat-like"/>
    <property type="match status" value="1"/>
</dbReference>
<dbReference type="InterPro" id="IPR036322">
    <property type="entry name" value="WD40_repeat_dom_sf"/>
</dbReference>
<dbReference type="PROSITE" id="PS50294">
    <property type="entry name" value="WD_REPEATS_REGION"/>
    <property type="match status" value="1"/>
</dbReference>
<sequence>MNCPYEWVSGYAYVIFGDVSSDNTIKLWHLYSQELINTLSGHLSTVHSVAFNVDGNKIISGSADHTIRIWQSEQ</sequence>
<protein>
    <submittedName>
        <fullName evidence="4">Uncharacterized protein</fullName>
    </submittedName>
</protein>